<dbReference type="GO" id="GO:0016616">
    <property type="term" value="F:oxidoreductase activity, acting on the CH-OH group of donors, NAD or NADP as acceptor"/>
    <property type="evidence" value="ECO:0007669"/>
    <property type="project" value="InterPro"/>
</dbReference>
<accession>A0AAD4MW07</accession>
<evidence type="ECO:0000313" key="2">
    <source>
        <dbReference type="EMBL" id="KAI1705278.1"/>
    </source>
</evidence>
<keyword evidence="3" id="KW-1185">Reference proteome</keyword>
<protein>
    <submittedName>
        <fullName evidence="2">L-lactate dehydrogenase</fullName>
    </submittedName>
</protein>
<dbReference type="Proteomes" id="UP001201812">
    <property type="component" value="Unassembled WGS sequence"/>
</dbReference>
<comment type="caution">
    <text evidence="2">The sequence shown here is derived from an EMBL/GenBank/DDBJ whole genome shotgun (WGS) entry which is preliminary data.</text>
</comment>
<feature type="region of interest" description="Disordered" evidence="1">
    <location>
        <begin position="312"/>
        <end position="359"/>
    </location>
</feature>
<feature type="compositionally biased region" description="Basic and acidic residues" evidence="1">
    <location>
        <begin position="343"/>
        <end position="359"/>
    </location>
</feature>
<dbReference type="Gene3D" id="3.90.110.10">
    <property type="entry name" value="Lactate dehydrogenase/glycoside hydrolase, family 4, C-terminal"/>
    <property type="match status" value="1"/>
</dbReference>
<sequence>MNPEIGHRDENDHWEEGIHQRVIQSAYEGVHGIAHDVYLSSPSVLGANGLTHIVNQNLLPKEREQLHKPAEEIAKIQADFEQYEKDSRIAIPMIMPVALGTIGHGSLMAGIEDCEEQCLKDLFDFFGVDHLQETEKEFWNLQLEEFPAKGMIYQAAQRFIIPLAVKSSYKEAKTFIVFFILDTGAFLTQLTENTIDTIFGQNKFTQRVFIQGHAIHCQRAATIGDKNFSNINLIGSDFMRRLNLSIVTSPHAYRNIMNEEVKIFYIAPHNKAIDAVKMADLRDQTPNIRSRIHTSFANSDPVRGYNREKQFVAPQIRESEPRSEPSIEQATPSTSDINVVKGPEPKQRRLESGGKTDNP</sequence>
<proteinExistence type="predicted"/>
<dbReference type="InterPro" id="IPR015955">
    <property type="entry name" value="Lactate_DH/Glyco_Ohase_4_C"/>
</dbReference>
<evidence type="ECO:0000313" key="3">
    <source>
        <dbReference type="Proteomes" id="UP001201812"/>
    </source>
</evidence>
<dbReference type="AlphaFoldDB" id="A0AAD4MW07"/>
<gene>
    <name evidence="2" type="ORF">DdX_13747</name>
</gene>
<reference evidence="2" key="1">
    <citation type="submission" date="2022-01" db="EMBL/GenBank/DDBJ databases">
        <title>Genome Sequence Resource for Two Populations of Ditylenchus destructor, the Migratory Endoparasitic Phytonematode.</title>
        <authorList>
            <person name="Zhang H."/>
            <person name="Lin R."/>
            <person name="Xie B."/>
        </authorList>
    </citation>
    <scope>NUCLEOTIDE SEQUENCE</scope>
    <source>
        <strain evidence="2">BazhouSP</strain>
    </source>
</reference>
<dbReference type="SUPFAM" id="SSF56327">
    <property type="entry name" value="LDH C-terminal domain-like"/>
    <property type="match status" value="1"/>
</dbReference>
<organism evidence="2 3">
    <name type="scientific">Ditylenchus destructor</name>
    <dbReference type="NCBI Taxonomy" id="166010"/>
    <lineage>
        <taxon>Eukaryota</taxon>
        <taxon>Metazoa</taxon>
        <taxon>Ecdysozoa</taxon>
        <taxon>Nematoda</taxon>
        <taxon>Chromadorea</taxon>
        <taxon>Rhabditida</taxon>
        <taxon>Tylenchina</taxon>
        <taxon>Tylenchomorpha</taxon>
        <taxon>Sphaerularioidea</taxon>
        <taxon>Anguinidae</taxon>
        <taxon>Anguininae</taxon>
        <taxon>Ditylenchus</taxon>
    </lineage>
</organism>
<name>A0AAD4MW07_9BILA</name>
<dbReference type="EMBL" id="JAKKPZ010000058">
    <property type="protein sequence ID" value="KAI1705278.1"/>
    <property type="molecule type" value="Genomic_DNA"/>
</dbReference>
<evidence type="ECO:0000256" key="1">
    <source>
        <dbReference type="SAM" id="MobiDB-lite"/>
    </source>
</evidence>